<dbReference type="InterPro" id="IPR020904">
    <property type="entry name" value="Sc_DH/Rdtase_CS"/>
</dbReference>
<sequence length="259" mass="26132">MIDFGLRDRVILVTGAGSGIGRAVALHAATQGARIAVVDFSEADADGVVTEIKEAGGTAVALVADVRAEAEVEAAVSRCEEVLGPLDGVVACAGISRPAPAESLTLEGWSQVIDTNLTGAFLTARIAGSRLLARGGSLVVVSSVDGLGGHAGRVHYSASKFGVAGIVKSLAIEWGRRGVRVNAVAPGPVDTPLLRAIHSDEALAGGILVRTPLGRLALPADQANAILFLLSDAAAFVTGTLLPVDGGLTAGCFNDEPLS</sequence>
<organism evidence="3 4">
    <name type="scientific">Pseudonocardia xishanensis</name>
    <dbReference type="NCBI Taxonomy" id="630995"/>
    <lineage>
        <taxon>Bacteria</taxon>
        <taxon>Bacillati</taxon>
        <taxon>Actinomycetota</taxon>
        <taxon>Actinomycetes</taxon>
        <taxon>Pseudonocardiales</taxon>
        <taxon>Pseudonocardiaceae</taxon>
        <taxon>Pseudonocardia</taxon>
    </lineage>
</organism>
<dbReference type="Pfam" id="PF13561">
    <property type="entry name" value="adh_short_C2"/>
    <property type="match status" value="1"/>
</dbReference>
<evidence type="ECO:0000313" key="3">
    <source>
        <dbReference type="EMBL" id="GAA4540210.1"/>
    </source>
</evidence>
<dbReference type="PRINTS" id="PR00080">
    <property type="entry name" value="SDRFAMILY"/>
</dbReference>
<dbReference type="InterPro" id="IPR036291">
    <property type="entry name" value="NAD(P)-bd_dom_sf"/>
</dbReference>
<comment type="caution">
    <text evidence="3">The sequence shown here is derived from an EMBL/GenBank/DDBJ whole genome shotgun (WGS) entry which is preliminary data.</text>
</comment>
<accession>A0ABP8RJB5</accession>
<dbReference type="PRINTS" id="PR00081">
    <property type="entry name" value="GDHRDH"/>
</dbReference>
<dbReference type="Proteomes" id="UP001501598">
    <property type="component" value="Unassembled WGS sequence"/>
</dbReference>
<proteinExistence type="inferred from homology"/>
<dbReference type="InterPro" id="IPR002347">
    <property type="entry name" value="SDR_fam"/>
</dbReference>
<reference evidence="4" key="1">
    <citation type="journal article" date="2019" name="Int. J. Syst. Evol. Microbiol.">
        <title>The Global Catalogue of Microorganisms (GCM) 10K type strain sequencing project: providing services to taxonomists for standard genome sequencing and annotation.</title>
        <authorList>
            <consortium name="The Broad Institute Genomics Platform"/>
            <consortium name="The Broad Institute Genome Sequencing Center for Infectious Disease"/>
            <person name="Wu L."/>
            <person name="Ma J."/>
        </authorList>
    </citation>
    <scope>NUCLEOTIDE SEQUENCE [LARGE SCALE GENOMIC DNA]</scope>
    <source>
        <strain evidence="4">JCM 17906</strain>
    </source>
</reference>
<evidence type="ECO:0000259" key="2">
    <source>
        <dbReference type="SMART" id="SM00822"/>
    </source>
</evidence>
<evidence type="ECO:0000256" key="1">
    <source>
        <dbReference type="ARBA" id="ARBA00006484"/>
    </source>
</evidence>
<dbReference type="RefSeq" id="WP_345413636.1">
    <property type="nucleotide sequence ID" value="NZ_BAABGT010000019.1"/>
</dbReference>
<dbReference type="InterPro" id="IPR057326">
    <property type="entry name" value="KR_dom"/>
</dbReference>
<dbReference type="SMART" id="SM00822">
    <property type="entry name" value="PKS_KR"/>
    <property type="match status" value="1"/>
</dbReference>
<name>A0ABP8RJB5_9PSEU</name>
<dbReference type="PANTHER" id="PTHR42760">
    <property type="entry name" value="SHORT-CHAIN DEHYDROGENASES/REDUCTASES FAMILY MEMBER"/>
    <property type="match status" value="1"/>
</dbReference>
<comment type="similarity">
    <text evidence="1">Belongs to the short-chain dehydrogenases/reductases (SDR) family.</text>
</comment>
<feature type="domain" description="Ketoreductase" evidence="2">
    <location>
        <begin position="9"/>
        <end position="192"/>
    </location>
</feature>
<dbReference type="PROSITE" id="PS00061">
    <property type="entry name" value="ADH_SHORT"/>
    <property type="match status" value="1"/>
</dbReference>
<dbReference type="EMBL" id="BAABGT010000019">
    <property type="protein sequence ID" value="GAA4540210.1"/>
    <property type="molecule type" value="Genomic_DNA"/>
</dbReference>
<dbReference type="Gene3D" id="3.40.50.720">
    <property type="entry name" value="NAD(P)-binding Rossmann-like Domain"/>
    <property type="match status" value="1"/>
</dbReference>
<evidence type="ECO:0000313" key="4">
    <source>
        <dbReference type="Proteomes" id="UP001501598"/>
    </source>
</evidence>
<keyword evidence="4" id="KW-1185">Reference proteome</keyword>
<gene>
    <name evidence="3" type="ORF">GCM10023175_12570</name>
</gene>
<dbReference type="SUPFAM" id="SSF51735">
    <property type="entry name" value="NAD(P)-binding Rossmann-fold domains"/>
    <property type="match status" value="1"/>
</dbReference>
<protein>
    <submittedName>
        <fullName evidence="3">SDR family NAD(P)-dependent oxidoreductase</fullName>
    </submittedName>
</protein>